<evidence type="ECO:0000313" key="3">
    <source>
        <dbReference type="Proteomes" id="UP000322617"/>
    </source>
</evidence>
<dbReference type="KEGG" id="lsz:JCM16776_0575"/>
<dbReference type="PANTHER" id="PTHR46564:SF1">
    <property type="entry name" value="TRANSPOSASE"/>
    <property type="match status" value="1"/>
</dbReference>
<organism evidence="2 3">
    <name type="scientific">Leptotrichia shahii</name>
    <dbReference type="NCBI Taxonomy" id="157691"/>
    <lineage>
        <taxon>Bacteria</taxon>
        <taxon>Fusobacteriati</taxon>
        <taxon>Fusobacteriota</taxon>
        <taxon>Fusobacteriia</taxon>
        <taxon>Fusobacteriales</taxon>
        <taxon>Leptotrichiaceae</taxon>
        <taxon>Leptotrichia</taxon>
    </lineage>
</organism>
<dbReference type="GO" id="GO:0003676">
    <property type="term" value="F:nucleic acid binding"/>
    <property type="evidence" value="ECO:0007669"/>
    <property type="project" value="InterPro"/>
</dbReference>
<name>A0A510JPR1_9FUSO</name>
<dbReference type="InterPro" id="IPR038717">
    <property type="entry name" value="Tc1-like_DDE_dom"/>
</dbReference>
<gene>
    <name evidence="2" type="ORF">JCM16776_0575</name>
</gene>
<evidence type="ECO:0000259" key="1">
    <source>
        <dbReference type="Pfam" id="PF13358"/>
    </source>
</evidence>
<dbReference type="PANTHER" id="PTHR46564">
    <property type="entry name" value="TRANSPOSASE"/>
    <property type="match status" value="1"/>
</dbReference>
<evidence type="ECO:0000313" key="2">
    <source>
        <dbReference type="EMBL" id="BBM40355.1"/>
    </source>
</evidence>
<protein>
    <recommendedName>
        <fullName evidence="1">Tc1-like transposase DDE domain-containing protein</fullName>
    </recommendedName>
</protein>
<dbReference type="InterPro" id="IPR036397">
    <property type="entry name" value="RNaseH_sf"/>
</dbReference>
<dbReference type="Gene3D" id="3.30.420.10">
    <property type="entry name" value="Ribonuclease H-like superfamily/Ribonuclease H"/>
    <property type="match status" value="1"/>
</dbReference>
<dbReference type="Proteomes" id="UP000322617">
    <property type="component" value="Chromosome"/>
</dbReference>
<proteinExistence type="predicted"/>
<dbReference type="AlphaFoldDB" id="A0A510JPR1"/>
<sequence>MESEFFEEWFREIFLRDIEKLGKKVLIVMDNARFHRKNILEKIIKGTGHCRLFLPPYSSDLNPIEKL</sequence>
<reference evidence="2 3" key="1">
    <citation type="submission" date="2019-07" db="EMBL/GenBank/DDBJ databases">
        <title>Complete Genome Sequence of Leptotrichia shahii Strain JCM 16776.</title>
        <authorList>
            <person name="Watanabe S."/>
            <person name="Cui L."/>
        </authorList>
    </citation>
    <scope>NUCLEOTIDE SEQUENCE [LARGE SCALE GENOMIC DNA]</scope>
    <source>
        <strain evidence="2 3">JCM16776</strain>
    </source>
</reference>
<dbReference type="Pfam" id="PF13358">
    <property type="entry name" value="DDE_3"/>
    <property type="match status" value="1"/>
</dbReference>
<dbReference type="EMBL" id="AP019827">
    <property type="protein sequence ID" value="BBM40355.1"/>
    <property type="molecule type" value="Genomic_DNA"/>
</dbReference>
<keyword evidence="3" id="KW-1185">Reference proteome</keyword>
<feature type="domain" description="Tc1-like transposase DDE" evidence="1">
    <location>
        <begin position="4"/>
        <end position="67"/>
    </location>
</feature>
<accession>A0A510JPR1</accession>